<protein>
    <submittedName>
        <fullName evidence="2">DUF4381 domain-containing protein</fullName>
    </submittedName>
</protein>
<accession>A0ABY4SZH9</accession>
<keyword evidence="3" id="KW-1185">Reference proteome</keyword>
<name>A0ABY4SZH9_9GAMM</name>
<keyword evidence="1" id="KW-1133">Transmembrane helix</keyword>
<reference evidence="2" key="1">
    <citation type="submission" date="2020-10" db="EMBL/GenBank/DDBJ databases">
        <title>Whole-genome sequence of Luteibacter sp. EIF3.</title>
        <authorList>
            <person name="Friedrich I."/>
            <person name="Hertel R."/>
            <person name="Daniel R."/>
        </authorList>
    </citation>
    <scope>NUCLEOTIDE SEQUENCE</scope>
    <source>
        <strain evidence="2">EIF3</strain>
    </source>
</reference>
<dbReference type="EMBL" id="CP063231">
    <property type="protein sequence ID" value="URL58098.1"/>
    <property type="molecule type" value="Genomic_DNA"/>
</dbReference>
<dbReference type="Proteomes" id="UP001056681">
    <property type="component" value="Chromosome"/>
</dbReference>
<organism evidence="2 3">
    <name type="scientific">Luteibacter flocculans</name>
    <dbReference type="NCBI Taxonomy" id="2780091"/>
    <lineage>
        <taxon>Bacteria</taxon>
        <taxon>Pseudomonadati</taxon>
        <taxon>Pseudomonadota</taxon>
        <taxon>Gammaproteobacteria</taxon>
        <taxon>Lysobacterales</taxon>
        <taxon>Rhodanobacteraceae</taxon>
        <taxon>Luteibacter</taxon>
    </lineage>
</organism>
<keyword evidence="1" id="KW-0812">Transmembrane</keyword>
<evidence type="ECO:0000256" key="1">
    <source>
        <dbReference type="SAM" id="Phobius"/>
    </source>
</evidence>
<proteinExistence type="predicted"/>
<keyword evidence="1" id="KW-0472">Membrane</keyword>
<gene>
    <name evidence="2" type="ORF">IM816_16085</name>
</gene>
<evidence type="ECO:0000313" key="3">
    <source>
        <dbReference type="Proteomes" id="UP001056681"/>
    </source>
</evidence>
<sequence length="168" mass="18931">MPENGPALRDIHVPPVSPWWPWAPGWWVLLVLVVIALVVLVIVWRRRITWRRYVDATLADLRDARERHARDGDAIAFAAKASELVRRVARTREPQSVALSGEAWRAALARMAPTQNVSLLATLDDAKYRRDMPIDVDAAAREVEAWVRAALRRPSRGANARRASHVPA</sequence>
<evidence type="ECO:0000313" key="2">
    <source>
        <dbReference type="EMBL" id="URL58098.1"/>
    </source>
</evidence>
<feature type="transmembrane region" description="Helical" evidence="1">
    <location>
        <begin position="25"/>
        <end position="44"/>
    </location>
</feature>
<dbReference type="InterPro" id="IPR025489">
    <property type="entry name" value="DUF4381"/>
</dbReference>
<dbReference type="RefSeq" id="WP_250338858.1">
    <property type="nucleotide sequence ID" value="NZ_CP063231.1"/>
</dbReference>
<dbReference type="Pfam" id="PF14316">
    <property type="entry name" value="DUF4381"/>
    <property type="match status" value="1"/>
</dbReference>